<comment type="similarity">
    <text evidence="1">Belongs to the ABC transporter superfamily.</text>
</comment>
<keyword evidence="2" id="KW-0813">Transport</keyword>
<keyword evidence="4 7" id="KW-0067">ATP-binding</keyword>
<keyword evidence="8" id="KW-1185">Reference proteome</keyword>
<dbReference type="GO" id="GO:0016887">
    <property type="term" value="F:ATP hydrolysis activity"/>
    <property type="evidence" value="ECO:0007669"/>
    <property type="project" value="InterPro"/>
</dbReference>
<dbReference type="PANTHER" id="PTHR43820">
    <property type="entry name" value="HIGH-AFFINITY BRANCHED-CHAIN AMINO ACID TRANSPORT ATP-BINDING PROTEIN LIVF"/>
    <property type="match status" value="1"/>
</dbReference>
<dbReference type="Gene3D" id="3.40.50.300">
    <property type="entry name" value="P-loop containing nucleotide triphosphate hydrolases"/>
    <property type="match status" value="1"/>
</dbReference>
<dbReference type="InterPro" id="IPR003439">
    <property type="entry name" value="ABC_transporter-like_ATP-bd"/>
</dbReference>
<feature type="domain" description="ABC transporter" evidence="6">
    <location>
        <begin position="2"/>
        <end position="263"/>
    </location>
</feature>
<dbReference type="GO" id="GO:0005524">
    <property type="term" value="F:ATP binding"/>
    <property type="evidence" value="ECO:0007669"/>
    <property type="project" value="UniProtKB-KW"/>
</dbReference>
<dbReference type="OrthoDB" id="97750at2157"/>
<dbReference type="SUPFAM" id="SSF52540">
    <property type="entry name" value="P-loop containing nucleoside triphosphate hydrolases"/>
    <property type="match status" value="1"/>
</dbReference>
<dbReference type="Pfam" id="PF00005">
    <property type="entry name" value="ABC_tran"/>
    <property type="match status" value="1"/>
</dbReference>
<dbReference type="GO" id="GO:0015807">
    <property type="term" value="P:L-amino acid transport"/>
    <property type="evidence" value="ECO:0007669"/>
    <property type="project" value="TreeGrafter"/>
</dbReference>
<dbReference type="InterPro" id="IPR003593">
    <property type="entry name" value="AAA+_ATPase"/>
</dbReference>
<gene>
    <name evidence="7" type="ORF">B2G88_12720</name>
</gene>
<dbReference type="PROSITE" id="PS00211">
    <property type="entry name" value="ABC_TRANSPORTER_1"/>
    <property type="match status" value="1"/>
</dbReference>
<dbReference type="PANTHER" id="PTHR43820:SF5">
    <property type="entry name" value="HIGH-AFFINITY BRANCHED-CHAIN AMINO ACID TRANSPORT ATP-BINDING PROTEIN"/>
    <property type="match status" value="1"/>
</dbReference>
<accession>A0A202E513</accession>
<dbReference type="Proteomes" id="UP000196084">
    <property type="component" value="Unassembled WGS sequence"/>
</dbReference>
<evidence type="ECO:0000256" key="1">
    <source>
        <dbReference type="ARBA" id="ARBA00005417"/>
    </source>
</evidence>
<evidence type="ECO:0000256" key="2">
    <source>
        <dbReference type="ARBA" id="ARBA00022448"/>
    </source>
</evidence>
<organism evidence="7 8">
    <name type="scientific">Natronolimnobius baerhuensis</name>
    <dbReference type="NCBI Taxonomy" id="253108"/>
    <lineage>
        <taxon>Archaea</taxon>
        <taxon>Methanobacteriati</taxon>
        <taxon>Methanobacteriota</taxon>
        <taxon>Stenosarchaea group</taxon>
        <taxon>Halobacteria</taxon>
        <taxon>Halobacteriales</taxon>
        <taxon>Natrialbaceae</taxon>
        <taxon>Natronolimnobius</taxon>
    </lineage>
</organism>
<evidence type="ECO:0000256" key="5">
    <source>
        <dbReference type="ARBA" id="ARBA00022970"/>
    </source>
</evidence>
<comment type="caution">
    <text evidence="7">The sequence shown here is derived from an EMBL/GenBank/DDBJ whole genome shotgun (WGS) entry which is preliminary data.</text>
</comment>
<dbReference type="SMART" id="SM00382">
    <property type="entry name" value="AAA"/>
    <property type="match status" value="1"/>
</dbReference>
<dbReference type="EMBL" id="MWPH01000003">
    <property type="protein sequence ID" value="OVE83327.1"/>
    <property type="molecule type" value="Genomic_DNA"/>
</dbReference>
<dbReference type="InterPro" id="IPR052156">
    <property type="entry name" value="BCAA_Transport_ATP-bd_LivF"/>
</dbReference>
<evidence type="ECO:0000259" key="6">
    <source>
        <dbReference type="PROSITE" id="PS50893"/>
    </source>
</evidence>
<sequence length="263" mass="28930">MLTVENLDVSYGKTPILRDISLTVDDGEIVGIMGKNGVGKTTLIKAIMGLLEASSGRIVFKGERVADAAASETGTADSSEFRARLASVFNTSSKSNIWVSADERARRGMGYIPQGRDVFPDLTVEENLRMGEGINEDDSTIRYNDVYNYFPILEERRTQQAGTMSGGQQQMLAIGRALIGNPDLLLLDEPSEGVQPSIVQDITRDLKQVNRDLGTTILFVEQNLHVVQNLAERCYAIDKGTIIDELGPDRIQSREEVTEYLAV</sequence>
<dbReference type="PROSITE" id="PS50893">
    <property type="entry name" value="ABC_TRANSPORTER_2"/>
    <property type="match status" value="1"/>
</dbReference>
<evidence type="ECO:0000256" key="4">
    <source>
        <dbReference type="ARBA" id="ARBA00022840"/>
    </source>
</evidence>
<dbReference type="GO" id="GO:0015658">
    <property type="term" value="F:branched-chain amino acid transmembrane transporter activity"/>
    <property type="evidence" value="ECO:0007669"/>
    <property type="project" value="TreeGrafter"/>
</dbReference>
<name>A0A202E513_9EURY</name>
<dbReference type="CDD" id="cd03224">
    <property type="entry name" value="ABC_TM1139_LivF_branched"/>
    <property type="match status" value="1"/>
</dbReference>
<dbReference type="InterPro" id="IPR017871">
    <property type="entry name" value="ABC_transporter-like_CS"/>
</dbReference>
<dbReference type="InterPro" id="IPR027417">
    <property type="entry name" value="P-loop_NTPase"/>
</dbReference>
<keyword evidence="3" id="KW-0547">Nucleotide-binding</keyword>
<evidence type="ECO:0000313" key="8">
    <source>
        <dbReference type="Proteomes" id="UP000196084"/>
    </source>
</evidence>
<evidence type="ECO:0000256" key="3">
    <source>
        <dbReference type="ARBA" id="ARBA00022741"/>
    </source>
</evidence>
<dbReference type="RefSeq" id="WP_087715351.1">
    <property type="nucleotide sequence ID" value="NZ_MWPH01000003.1"/>
</dbReference>
<proteinExistence type="inferred from homology"/>
<evidence type="ECO:0000313" key="7">
    <source>
        <dbReference type="EMBL" id="OVE83327.1"/>
    </source>
</evidence>
<reference evidence="7 8" key="1">
    <citation type="submission" date="2017-02" db="EMBL/GenBank/DDBJ databases">
        <title>Natronthermophilus aegyptiacus gen. nov.,sp. nov., an aerobic, extremely halophilic alkalithermophilic archaeon isolated from the athalassohaline Wadi An Natrun, Egypt.</title>
        <authorList>
            <person name="Zhao B."/>
        </authorList>
    </citation>
    <scope>NUCLEOTIDE SEQUENCE [LARGE SCALE GENOMIC DNA]</scope>
    <source>
        <strain evidence="7 8">CGMCC 1.3597</strain>
    </source>
</reference>
<dbReference type="AlphaFoldDB" id="A0A202E513"/>
<keyword evidence="5" id="KW-0029">Amino-acid transport</keyword>
<protein>
    <submittedName>
        <fullName evidence="7">ABC transporter ATP-binding protein</fullName>
    </submittedName>
</protein>